<evidence type="ECO:0000313" key="6">
    <source>
        <dbReference type="EMBL" id="AIK95813.1"/>
    </source>
</evidence>
<organism evidence="6 7">
    <name type="scientific">Candidatus Odyssella acanthamoebae</name>
    <dbReference type="NCBI Taxonomy" id="91604"/>
    <lineage>
        <taxon>Bacteria</taxon>
        <taxon>Pseudomonadati</taxon>
        <taxon>Pseudomonadota</taxon>
        <taxon>Alphaproteobacteria</taxon>
        <taxon>Holosporales</taxon>
        <taxon>Candidatus Paracaedibacteraceae</taxon>
        <taxon>Candidatus Odyssella</taxon>
    </lineage>
</organism>
<dbReference type="EMBL" id="CP008941">
    <property type="protein sequence ID" value="AIK95813.1"/>
    <property type="molecule type" value="Genomic_DNA"/>
</dbReference>
<dbReference type="eggNOG" id="COG0583">
    <property type="taxonomic scope" value="Bacteria"/>
</dbReference>
<feature type="domain" description="HTH lysR-type" evidence="5">
    <location>
        <begin position="1"/>
        <end position="48"/>
    </location>
</feature>
<dbReference type="KEGG" id="paca:ID47_02280"/>
<keyword evidence="2" id="KW-0805">Transcription regulation</keyword>
<dbReference type="PROSITE" id="PS50931">
    <property type="entry name" value="HTH_LYSR"/>
    <property type="match status" value="1"/>
</dbReference>
<dbReference type="InterPro" id="IPR058163">
    <property type="entry name" value="LysR-type_TF_proteobact-type"/>
</dbReference>
<dbReference type="GO" id="GO:0006351">
    <property type="term" value="P:DNA-templated transcription"/>
    <property type="evidence" value="ECO:0007669"/>
    <property type="project" value="TreeGrafter"/>
</dbReference>
<evidence type="ECO:0000256" key="1">
    <source>
        <dbReference type="ARBA" id="ARBA00009437"/>
    </source>
</evidence>
<name>A0A077AVX9_9PROT</name>
<dbReference type="SUPFAM" id="SSF53850">
    <property type="entry name" value="Periplasmic binding protein-like II"/>
    <property type="match status" value="1"/>
</dbReference>
<dbReference type="Gene3D" id="3.40.190.290">
    <property type="match status" value="1"/>
</dbReference>
<evidence type="ECO:0000313" key="7">
    <source>
        <dbReference type="Proteomes" id="UP000028926"/>
    </source>
</evidence>
<dbReference type="Pfam" id="PF03466">
    <property type="entry name" value="LysR_substrate"/>
    <property type="match status" value="1"/>
</dbReference>
<proteinExistence type="inferred from homology"/>
<keyword evidence="7" id="KW-1185">Reference proteome</keyword>
<dbReference type="InterPro" id="IPR000847">
    <property type="entry name" value="LysR_HTH_N"/>
</dbReference>
<dbReference type="InterPro" id="IPR036390">
    <property type="entry name" value="WH_DNA-bd_sf"/>
</dbReference>
<evidence type="ECO:0000256" key="4">
    <source>
        <dbReference type="ARBA" id="ARBA00023163"/>
    </source>
</evidence>
<dbReference type="HOGENOM" id="CLU_039613_16_2_5"/>
<dbReference type="GO" id="GO:0003700">
    <property type="term" value="F:DNA-binding transcription factor activity"/>
    <property type="evidence" value="ECO:0007669"/>
    <property type="project" value="InterPro"/>
</dbReference>
<keyword evidence="3" id="KW-0238">DNA-binding</keyword>
<keyword evidence="4" id="KW-0804">Transcription</keyword>
<dbReference type="InterPro" id="IPR005119">
    <property type="entry name" value="LysR_subst-bd"/>
</dbReference>
<comment type="similarity">
    <text evidence="1">Belongs to the LysR transcriptional regulatory family.</text>
</comment>
<dbReference type="Proteomes" id="UP000028926">
    <property type="component" value="Chromosome"/>
</dbReference>
<evidence type="ECO:0000256" key="3">
    <source>
        <dbReference type="ARBA" id="ARBA00023125"/>
    </source>
</evidence>
<evidence type="ECO:0000259" key="5">
    <source>
        <dbReference type="PROSITE" id="PS50931"/>
    </source>
</evidence>
<dbReference type="CDD" id="cd08422">
    <property type="entry name" value="PBP2_CrgA_like"/>
    <property type="match status" value="1"/>
</dbReference>
<dbReference type="PANTHER" id="PTHR30537">
    <property type="entry name" value="HTH-TYPE TRANSCRIPTIONAL REGULATOR"/>
    <property type="match status" value="1"/>
</dbReference>
<dbReference type="SUPFAM" id="SSF46785">
    <property type="entry name" value="Winged helix' DNA-binding domain"/>
    <property type="match status" value="1"/>
</dbReference>
<reference evidence="6 7" key="1">
    <citation type="submission" date="2014-07" db="EMBL/GenBank/DDBJ databases">
        <title>Comparative genomic insights into amoeba endosymbionts belonging to the families of Holosporaceae and Candidatus Midichloriaceae within Rickettsiales.</title>
        <authorList>
            <person name="Wang Z."/>
            <person name="Wu M."/>
        </authorList>
    </citation>
    <scope>NUCLEOTIDE SEQUENCE [LARGE SCALE GENOMIC DNA]</scope>
    <source>
        <strain evidence="6">PRA3</strain>
    </source>
</reference>
<protein>
    <recommendedName>
        <fullName evidence="5">HTH lysR-type domain-containing protein</fullName>
    </recommendedName>
</protein>
<dbReference type="Gene3D" id="1.10.10.10">
    <property type="entry name" value="Winged helix-like DNA-binding domain superfamily/Winged helix DNA-binding domain"/>
    <property type="match status" value="1"/>
</dbReference>
<sequence length="281" mass="31945">MVAREGSMTKAAAKLNVSQPSLSVLIGDLEYNLKTQLFERLPAGVRLTAQGERLYAFAEKMLEQTDNFEKNFHEKEEEAEGEIKIITTPFVGAEWLVPHLTDFLKKHPKINIRILLRSENINLQEGDIAILTPVPQQPHLIQQHLFTVQVRLFASLSYIKKYGTPQTPQDLDNHHLITYKGNHYSPYGSINWVLNLGNTDRNLPRKSYFEIDSLHGMLRSAIQGLGIVELPNYSIILDSGLIEVLPAVKGPETPIYFIFPKTRKSSKKINLLLEYLSKRGK</sequence>
<dbReference type="Pfam" id="PF00126">
    <property type="entry name" value="HTH_1"/>
    <property type="match status" value="1"/>
</dbReference>
<accession>A0A077AVX9</accession>
<dbReference type="GO" id="GO:0043565">
    <property type="term" value="F:sequence-specific DNA binding"/>
    <property type="evidence" value="ECO:0007669"/>
    <property type="project" value="TreeGrafter"/>
</dbReference>
<dbReference type="PANTHER" id="PTHR30537:SF5">
    <property type="entry name" value="HTH-TYPE TRANSCRIPTIONAL ACTIVATOR TTDR-RELATED"/>
    <property type="match status" value="1"/>
</dbReference>
<dbReference type="InterPro" id="IPR036388">
    <property type="entry name" value="WH-like_DNA-bd_sf"/>
</dbReference>
<dbReference type="AlphaFoldDB" id="A0A077AVX9"/>
<dbReference type="PRINTS" id="PR00039">
    <property type="entry name" value="HTHLYSR"/>
</dbReference>
<evidence type="ECO:0000256" key="2">
    <source>
        <dbReference type="ARBA" id="ARBA00023015"/>
    </source>
</evidence>
<gene>
    <name evidence="6" type="ORF">ID47_02280</name>
</gene>